<feature type="binding site" evidence="1">
    <location>
        <position position="87"/>
    </location>
    <ligand>
        <name>Mg(2+)</name>
        <dbReference type="ChEBI" id="CHEBI:18420"/>
        <label>1</label>
    </ligand>
</feature>
<feature type="region of interest" description="Disordered" evidence="2">
    <location>
        <begin position="398"/>
        <end position="420"/>
    </location>
</feature>
<keyword evidence="4" id="KW-1185">Reference proteome</keyword>
<dbReference type="SUPFAM" id="SSF101478">
    <property type="entry name" value="ADP-ribosylglycohydrolase"/>
    <property type="match status" value="1"/>
</dbReference>
<gene>
    <name evidence="3" type="ORF">C7999DRAFT_43843</name>
</gene>
<keyword evidence="1" id="KW-0479">Metal-binding</keyword>
<name>A0AAN7CNJ7_9PEZI</name>
<dbReference type="PANTHER" id="PTHR16222:SF28">
    <property type="entry name" value="ADP-RIBOSYLGLYCOHYDROLASE"/>
    <property type="match status" value="1"/>
</dbReference>
<feature type="binding site" evidence="1">
    <location>
        <position position="346"/>
    </location>
    <ligand>
        <name>Mg(2+)</name>
        <dbReference type="ChEBI" id="CHEBI:18420"/>
        <label>1</label>
    </ligand>
</feature>
<keyword evidence="1" id="KW-0460">Magnesium</keyword>
<dbReference type="AlphaFoldDB" id="A0AAN7CNJ7"/>
<dbReference type="Proteomes" id="UP001303647">
    <property type="component" value="Unassembled WGS sequence"/>
</dbReference>
<dbReference type="EMBL" id="MU857735">
    <property type="protein sequence ID" value="KAK4244527.1"/>
    <property type="molecule type" value="Genomic_DNA"/>
</dbReference>
<feature type="binding site" evidence="1">
    <location>
        <position position="85"/>
    </location>
    <ligand>
        <name>Mg(2+)</name>
        <dbReference type="ChEBI" id="CHEBI:18420"/>
        <label>1</label>
    </ligand>
</feature>
<comment type="caution">
    <text evidence="3">The sequence shown here is derived from an EMBL/GenBank/DDBJ whole genome shotgun (WGS) entry which is preliminary data.</text>
</comment>
<evidence type="ECO:0000256" key="2">
    <source>
        <dbReference type="SAM" id="MobiDB-lite"/>
    </source>
</evidence>
<feature type="compositionally biased region" description="Low complexity" evidence="2">
    <location>
        <begin position="439"/>
        <end position="449"/>
    </location>
</feature>
<proteinExistence type="predicted"/>
<feature type="region of interest" description="Disordered" evidence="2">
    <location>
        <begin position="435"/>
        <end position="461"/>
    </location>
</feature>
<feature type="binding site" evidence="1">
    <location>
        <position position="344"/>
    </location>
    <ligand>
        <name>Mg(2+)</name>
        <dbReference type="ChEBI" id="CHEBI:18420"/>
        <label>1</label>
    </ligand>
</feature>
<dbReference type="GO" id="GO:0046872">
    <property type="term" value="F:metal ion binding"/>
    <property type="evidence" value="ECO:0007669"/>
    <property type="project" value="UniProtKB-KW"/>
</dbReference>
<reference evidence="3" key="2">
    <citation type="submission" date="2023-05" db="EMBL/GenBank/DDBJ databases">
        <authorList>
            <consortium name="Lawrence Berkeley National Laboratory"/>
            <person name="Steindorff A."/>
            <person name="Hensen N."/>
            <person name="Bonometti L."/>
            <person name="Westerberg I."/>
            <person name="Brannstrom I.O."/>
            <person name="Guillou S."/>
            <person name="Cros-Aarteil S."/>
            <person name="Calhoun S."/>
            <person name="Haridas S."/>
            <person name="Kuo A."/>
            <person name="Mondo S."/>
            <person name="Pangilinan J."/>
            <person name="Riley R."/>
            <person name="Labutti K."/>
            <person name="Andreopoulos B."/>
            <person name="Lipzen A."/>
            <person name="Chen C."/>
            <person name="Yanf M."/>
            <person name="Daum C."/>
            <person name="Ng V."/>
            <person name="Clum A."/>
            <person name="Ohm R."/>
            <person name="Martin F."/>
            <person name="Silar P."/>
            <person name="Natvig D."/>
            <person name="Lalanne C."/>
            <person name="Gautier V."/>
            <person name="Ament-Velasquez S.L."/>
            <person name="Kruys A."/>
            <person name="Hutchinson M.I."/>
            <person name="Powell A.J."/>
            <person name="Barry K."/>
            <person name="Miller A.N."/>
            <person name="Grigoriev I.V."/>
            <person name="Debuchy R."/>
            <person name="Gladieux P."/>
            <person name="Thoren M.H."/>
            <person name="Johannesson H."/>
        </authorList>
    </citation>
    <scope>NUCLEOTIDE SEQUENCE</scope>
    <source>
        <strain evidence="3">CBS 359.72</strain>
    </source>
</reference>
<feature type="binding site" evidence="1">
    <location>
        <position position="347"/>
    </location>
    <ligand>
        <name>Mg(2+)</name>
        <dbReference type="ChEBI" id="CHEBI:18420"/>
        <label>1</label>
    </ligand>
</feature>
<evidence type="ECO:0000313" key="4">
    <source>
        <dbReference type="Proteomes" id="UP001303647"/>
    </source>
</evidence>
<dbReference type="InterPro" id="IPR005502">
    <property type="entry name" value="Ribosyl_crysJ1"/>
</dbReference>
<dbReference type="Pfam" id="PF03747">
    <property type="entry name" value="ADP_ribosyl_GH"/>
    <property type="match status" value="1"/>
</dbReference>
<accession>A0AAN7CNJ7</accession>
<dbReference type="InterPro" id="IPR050792">
    <property type="entry name" value="ADP-ribosylglycohydrolase"/>
</dbReference>
<protein>
    <submittedName>
        <fullName evidence="3">ADP-ribosylglycohydrolase-domain-containing protein</fullName>
    </submittedName>
</protein>
<evidence type="ECO:0000313" key="3">
    <source>
        <dbReference type="EMBL" id="KAK4244527.1"/>
    </source>
</evidence>
<dbReference type="Gene3D" id="1.10.4080.10">
    <property type="entry name" value="ADP-ribosylation/Crystallin J1"/>
    <property type="match status" value="1"/>
</dbReference>
<sequence>MSSPEHLLPSSATVNLLQATLRDRVTGALVGAALGDAIGLYTEFLSAAHAAEAYPSRRFTLAGAPRPTPFKLDSHRAPKQPGDWTDDTDHALLLLLSFLHTARATGTTSSQLPPQLSHPPPLPSQQDLARRLRVWANQGFRPLETMPLGLGRLVGTVLSTAGFEADPEQVARAYWERTGRRVAPNGSLMRTHPLGAICAFREEGEAFEAAAALSSVTHVDPRCVVACVIGTGLVRALVRGEVAREEDVDAVVQRAVGWYRGMMRDHEGELDKEELLRHVALENGLDDLNLDEQAAIGYVYKTLGSGVHLLRLALRRMAGNKGALLERSRLFEELITDLIMRGGDADTNACFAGALLGAYLGYASLPDHWKHGLRHQEWLLGKCESLCQVLGLREGEYNGQEDRDTEAQGGKPAISEQDMEGRWMALQQTTFKKMEEAAKASASKAAGSSWSLPWQRTKIKQ</sequence>
<feature type="binding site" evidence="1">
    <location>
        <position position="86"/>
    </location>
    <ligand>
        <name>Mg(2+)</name>
        <dbReference type="ChEBI" id="CHEBI:18420"/>
        <label>1</label>
    </ligand>
</feature>
<dbReference type="InterPro" id="IPR036705">
    <property type="entry name" value="Ribosyl_crysJ1_sf"/>
</dbReference>
<organism evidence="3 4">
    <name type="scientific">Corynascus novoguineensis</name>
    <dbReference type="NCBI Taxonomy" id="1126955"/>
    <lineage>
        <taxon>Eukaryota</taxon>
        <taxon>Fungi</taxon>
        <taxon>Dikarya</taxon>
        <taxon>Ascomycota</taxon>
        <taxon>Pezizomycotina</taxon>
        <taxon>Sordariomycetes</taxon>
        <taxon>Sordariomycetidae</taxon>
        <taxon>Sordariales</taxon>
        <taxon>Chaetomiaceae</taxon>
        <taxon>Corynascus</taxon>
    </lineage>
</organism>
<dbReference type="PANTHER" id="PTHR16222">
    <property type="entry name" value="ADP-RIBOSYLGLYCOHYDROLASE"/>
    <property type="match status" value="1"/>
</dbReference>
<reference evidence="3" key="1">
    <citation type="journal article" date="2023" name="Mol. Phylogenet. Evol.">
        <title>Genome-scale phylogeny and comparative genomics of the fungal order Sordariales.</title>
        <authorList>
            <person name="Hensen N."/>
            <person name="Bonometti L."/>
            <person name="Westerberg I."/>
            <person name="Brannstrom I.O."/>
            <person name="Guillou S."/>
            <person name="Cros-Aarteil S."/>
            <person name="Calhoun S."/>
            <person name="Haridas S."/>
            <person name="Kuo A."/>
            <person name="Mondo S."/>
            <person name="Pangilinan J."/>
            <person name="Riley R."/>
            <person name="LaButti K."/>
            <person name="Andreopoulos B."/>
            <person name="Lipzen A."/>
            <person name="Chen C."/>
            <person name="Yan M."/>
            <person name="Daum C."/>
            <person name="Ng V."/>
            <person name="Clum A."/>
            <person name="Steindorff A."/>
            <person name="Ohm R.A."/>
            <person name="Martin F."/>
            <person name="Silar P."/>
            <person name="Natvig D.O."/>
            <person name="Lalanne C."/>
            <person name="Gautier V."/>
            <person name="Ament-Velasquez S.L."/>
            <person name="Kruys A."/>
            <person name="Hutchinson M.I."/>
            <person name="Powell A.J."/>
            <person name="Barry K."/>
            <person name="Miller A.N."/>
            <person name="Grigoriev I.V."/>
            <person name="Debuchy R."/>
            <person name="Gladieux P."/>
            <person name="Hiltunen Thoren M."/>
            <person name="Johannesson H."/>
        </authorList>
    </citation>
    <scope>NUCLEOTIDE SEQUENCE</scope>
    <source>
        <strain evidence="3">CBS 359.72</strain>
    </source>
</reference>
<comment type="cofactor">
    <cofactor evidence="1">
        <name>Mg(2+)</name>
        <dbReference type="ChEBI" id="CHEBI:18420"/>
    </cofactor>
    <text evidence="1">Binds 2 magnesium ions per subunit.</text>
</comment>
<evidence type="ECO:0000256" key="1">
    <source>
        <dbReference type="PIRSR" id="PIRSR605502-1"/>
    </source>
</evidence>